<dbReference type="NCBIfam" id="NF000940">
    <property type="entry name" value="PRK00094.1-2"/>
    <property type="match status" value="1"/>
</dbReference>
<feature type="binding site" evidence="13">
    <location>
        <begin position="225"/>
        <end position="226"/>
    </location>
    <ligand>
        <name>substrate</name>
    </ligand>
</feature>
<dbReference type="PRINTS" id="PR00077">
    <property type="entry name" value="GPDHDRGNASE"/>
</dbReference>
<reference evidence="19 20" key="1">
    <citation type="journal article" date="2014" name="Genome Biol. Evol.">
        <title>Comparative Genomics of the Campylobacter lari Group.</title>
        <authorList>
            <person name="Miller W.G."/>
            <person name="Yee E."/>
            <person name="Chapman M.H."/>
            <person name="Smith T.P."/>
            <person name="Bono J.L."/>
            <person name="Huynh S."/>
            <person name="Parker C.T."/>
            <person name="Vandamme P."/>
            <person name="Luong K."/>
            <person name="Korlach J."/>
        </authorList>
    </citation>
    <scope>NUCLEOTIDE SEQUENCE [LARGE SCALE GENOMIC DNA]</scope>
    <source>
        <strain evidence="19 20">NCTC 12927</strain>
    </source>
</reference>
<feature type="binding site" evidence="14">
    <location>
        <position position="225"/>
    </location>
    <ligand>
        <name>NAD(+)</name>
        <dbReference type="ChEBI" id="CHEBI:57540"/>
    </ligand>
</feature>
<dbReference type="InterPro" id="IPR006168">
    <property type="entry name" value="G3P_DH_NAD-dep"/>
</dbReference>
<feature type="binding site" evidence="11">
    <location>
        <position position="111"/>
    </location>
    <ligand>
        <name>NADPH</name>
        <dbReference type="ChEBI" id="CHEBI:57783"/>
    </ligand>
</feature>
<feature type="binding site" evidence="11">
    <location>
        <position position="79"/>
    </location>
    <ligand>
        <name>NADPH</name>
        <dbReference type="ChEBI" id="CHEBI:57783"/>
    </ligand>
</feature>
<evidence type="ECO:0000256" key="6">
    <source>
        <dbReference type="ARBA" id="ARBA00023002"/>
    </source>
</evidence>
<evidence type="ECO:0000259" key="18">
    <source>
        <dbReference type="Pfam" id="PF07479"/>
    </source>
</evidence>
<feature type="binding site" evidence="14">
    <location>
        <begin position="7"/>
        <end position="12"/>
    </location>
    <ligand>
        <name>NAD(+)</name>
        <dbReference type="ChEBI" id="CHEBI:57540"/>
    </ligand>
</feature>
<keyword evidence="3 11" id="KW-0444">Lipid biosynthesis</keyword>
<dbReference type="GO" id="GO:0141153">
    <property type="term" value="F:glycerol-3-phosphate dehydrogenase (NADP+) activity"/>
    <property type="evidence" value="ECO:0007669"/>
    <property type="project" value="RHEA"/>
</dbReference>
<feature type="binding site" evidence="11">
    <location>
        <position position="31"/>
    </location>
    <ligand>
        <name>NADPH</name>
        <dbReference type="ChEBI" id="CHEBI:57783"/>
    </ligand>
</feature>
<dbReference type="UniPathway" id="UPA00940"/>
<dbReference type="PANTHER" id="PTHR11728:SF1">
    <property type="entry name" value="GLYCEROL-3-PHOSPHATE DEHYDROGENASE [NAD(+)] 2, CHLOROPLASTIC"/>
    <property type="match status" value="1"/>
</dbReference>
<accession>A0A0A8H1W2</accession>
<dbReference type="InterPro" id="IPR011128">
    <property type="entry name" value="G3P_DH_NAD-dep_N"/>
</dbReference>
<gene>
    <name evidence="11 19" type="primary">gpsA</name>
    <name evidence="19" type="ORF">CINS_1167</name>
</gene>
<dbReference type="GO" id="GO:0005975">
    <property type="term" value="P:carbohydrate metabolic process"/>
    <property type="evidence" value="ECO:0007669"/>
    <property type="project" value="InterPro"/>
</dbReference>
<dbReference type="GO" id="GO:0005829">
    <property type="term" value="C:cytosol"/>
    <property type="evidence" value="ECO:0007669"/>
    <property type="project" value="TreeGrafter"/>
</dbReference>
<dbReference type="Proteomes" id="UP000031163">
    <property type="component" value="Chromosome"/>
</dbReference>
<dbReference type="GO" id="GO:0008654">
    <property type="term" value="P:phospholipid biosynthetic process"/>
    <property type="evidence" value="ECO:0007669"/>
    <property type="project" value="UniProtKB-KW"/>
</dbReference>
<comment type="pathway">
    <text evidence="11">Membrane lipid metabolism; glycerophospholipid metabolism.</text>
</comment>
<feature type="binding site" evidence="11">
    <location>
        <position position="11"/>
    </location>
    <ligand>
        <name>NADPH</name>
        <dbReference type="ChEBI" id="CHEBI:57783"/>
    </ligand>
</feature>
<evidence type="ECO:0000256" key="9">
    <source>
        <dbReference type="ARBA" id="ARBA00023209"/>
    </source>
</evidence>
<keyword evidence="7 11" id="KW-0520">NAD</keyword>
<dbReference type="FunFam" id="1.10.1040.10:FF:000025">
    <property type="entry name" value="Glycerol-3-phosphate dehydrogenase [NAD(P)+]"/>
    <property type="match status" value="1"/>
</dbReference>
<sequence length="300" mass="33237">MKIAVIGAGKWGSALYDALSVHNECVITSYHNKDIPNFVSTDIALECEYLIFALYAQGSYEWLKNNFKDCDHKILVASKGIDFKSLKFMDEIFMDFIASDRICFLSGPSFALEVLEKKPCALVISGKNKQLCSKFSSFFPKYVKTYISNDVKGAEICGAYKNVLAIASGVCDGLKLGNNARASLVSRGLVEMHRFGRYFNASEETFLGLSGAGDLFLSASSPLSRNYRVGFNLAQNKNLEQILQELGEVAEGVQTAFAIHSLAQKYQIYTPIVNEVVFMLNGKNIQKCVADLMLSKEEIQ</sequence>
<evidence type="ECO:0000256" key="1">
    <source>
        <dbReference type="ARBA" id="ARBA00011009"/>
    </source>
</evidence>
<dbReference type="GO" id="GO:0051287">
    <property type="term" value="F:NAD binding"/>
    <property type="evidence" value="ECO:0007669"/>
    <property type="project" value="InterPro"/>
</dbReference>
<dbReference type="PIRSF" id="PIRSF000114">
    <property type="entry name" value="Glycerol-3-P_dh"/>
    <property type="match status" value="1"/>
</dbReference>
<dbReference type="HAMAP" id="MF_00394">
    <property type="entry name" value="NAD_Glyc3P_dehydrog"/>
    <property type="match status" value="1"/>
</dbReference>
<comment type="function">
    <text evidence="11">Catalyzes the reduction of the glycolytic intermediate dihydroxyacetone phosphate (DHAP) to sn-glycerol 3-phosphate (G3P), the key precursor for phospholipid synthesis.</text>
</comment>
<dbReference type="GO" id="GO:0046167">
    <property type="term" value="P:glycerol-3-phosphate biosynthetic process"/>
    <property type="evidence" value="ECO:0007669"/>
    <property type="project" value="UniProtKB-UniRule"/>
</dbReference>
<dbReference type="KEGG" id="cis:CINS_1167"/>
<dbReference type="GeneID" id="74431953"/>
<comment type="similarity">
    <text evidence="1 11 15">Belongs to the NAD-dependent glycerol-3-phosphate dehydrogenase family.</text>
</comment>
<feature type="binding site" evidence="11">
    <location>
        <position position="226"/>
    </location>
    <ligand>
        <name>sn-glycerol 3-phosphate</name>
        <dbReference type="ChEBI" id="CHEBI:57597"/>
    </ligand>
</feature>
<feature type="binding site" evidence="11">
    <location>
        <position position="109"/>
    </location>
    <ligand>
        <name>sn-glycerol 3-phosphate</name>
        <dbReference type="ChEBI" id="CHEBI:57597"/>
    </ligand>
</feature>
<dbReference type="InterPro" id="IPR006109">
    <property type="entry name" value="G3P_DH_NAD-dep_C"/>
</dbReference>
<dbReference type="AlphaFoldDB" id="A0A0A8H1W2"/>
<keyword evidence="10 11" id="KW-1208">Phospholipid metabolism</keyword>
<evidence type="ECO:0000256" key="2">
    <source>
        <dbReference type="ARBA" id="ARBA00022490"/>
    </source>
</evidence>
<evidence type="ECO:0000256" key="10">
    <source>
        <dbReference type="ARBA" id="ARBA00023264"/>
    </source>
</evidence>
<comment type="catalytic activity">
    <reaction evidence="11">
        <text>sn-glycerol 3-phosphate + NAD(+) = dihydroxyacetone phosphate + NADH + H(+)</text>
        <dbReference type="Rhea" id="RHEA:11092"/>
        <dbReference type="ChEBI" id="CHEBI:15378"/>
        <dbReference type="ChEBI" id="CHEBI:57540"/>
        <dbReference type="ChEBI" id="CHEBI:57597"/>
        <dbReference type="ChEBI" id="CHEBI:57642"/>
        <dbReference type="ChEBI" id="CHEBI:57945"/>
        <dbReference type="EC" id="1.1.1.94"/>
    </reaction>
</comment>
<dbReference type="GO" id="GO:0141152">
    <property type="term" value="F:glycerol-3-phosphate dehydrogenase (NAD+) activity"/>
    <property type="evidence" value="ECO:0007669"/>
    <property type="project" value="RHEA"/>
</dbReference>
<evidence type="ECO:0000256" key="14">
    <source>
        <dbReference type="PIRSR" id="PIRSR000114-3"/>
    </source>
</evidence>
<evidence type="ECO:0000256" key="7">
    <source>
        <dbReference type="ARBA" id="ARBA00023027"/>
    </source>
</evidence>
<dbReference type="STRING" id="1031564.CINS_1167"/>
<feature type="binding site" evidence="11">
    <location>
        <position position="79"/>
    </location>
    <ligand>
        <name>sn-glycerol 3-phosphate</name>
        <dbReference type="ChEBI" id="CHEBI:57597"/>
    </ligand>
</feature>
<dbReference type="InterPro" id="IPR008927">
    <property type="entry name" value="6-PGluconate_DH-like_C_sf"/>
</dbReference>
<feature type="binding site" evidence="11">
    <location>
        <position position="225"/>
    </location>
    <ligand>
        <name>NADPH</name>
        <dbReference type="ChEBI" id="CHEBI:57783"/>
    </ligand>
</feature>
<evidence type="ECO:0000256" key="16">
    <source>
        <dbReference type="RuleBase" id="RU000439"/>
    </source>
</evidence>
<dbReference type="EC" id="1.1.1.94" evidence="11"/>
<protein>
    <recommendedName>
        <fullName evidence="11">Glycerol-3-phosphate dehydrogenase [NAD(P)+]</fullName>
        <ecNumber evidence="11">1.1.1.94</ecNumber>
    </recommendedName>
    <alternativeName>
        <fullName evidence="11">NAD(P)(+)-dependent glycerol-3-phosphate dehydrogenase</fullName>
    </alternativeName>
    <alternativeName>
        <fullName evidence="11">NAD(P)H-dependent dihydroxyacetone-phosphate reductase</fullName>
    </alternativeName>
</protein>
<dbReference type="InterPro" id="IPR013328">
    <property type="entry name" value="6PGD_dom2"/>
</dbReference>
<comment type="subcellular location">
    <subcellularLocation>
        <location evidence="11">Cytoplasm</location>
    </subcellularLocation>
</comment>
<dbReference type="InterPro" id="IPR036291">
    <property type="entry name" value="NAD(P)-bd_dom_sf"/>
</dbReference>
<feature type="binding site" evidence="11">
    <location>
        <position position="251"/>
    </location>
    <ligand>
        <name>NADPH</name>
        <dbReference type="ChEBI" id="CHEBI:57783"/>
    </ligand>
</feature>
<dbReference type="SUPFAM" id="SSF51735">
    <property type="entry name" value="NAD(P)-binding Rossmann-fold domains"/>
    <property type="match status" value="1"/>
</dbReference>
<comment type="caution">
    <text evidence="11">Lacks conserved residue(s) required for the propagation of feature annotation.</text>
</comment>
<evidence type="ECO:0000256" key="12">
    <source>
        <dbReference type="PIRSR" id="PIRSR000114-1"/>
    </source>
</evidence>
<dbReference type="GO" id="GO:0006650">
    <property type="term" value="P:glycerophospholipid metabolic process"/>
    <property type="evidence" value="ECO:0007669"/>
    <property type="project" value="UniProtKB-UniRule"/>
</dbReference>
<evidence type="ECO:0000313" key="20">
    <source>
        <dbReference type="Proteomes" id="UP000031163"/>
    </source>
</evidence>
<feature type="binding site" evidence="11">
    <location>
        <position position="214"/>
    </location>
    <ligand>
        <name>sn-glycerol 3-phosphate</name>
        <dbReference type="ChEBI" id="CHEBI:57597"/>
    </ligand>
</feature>
<feature type="binding site" evidence="14">
    <location>
        <position position="111"/>
    </location>
    <ligand>
        <name>NAD(+)</name>
        <dbReference type="ChEBI" id="CHEBI:57540"/>
    </ligand>
</feature>
<feature type="binding site" evidence="13">
    <location>
        <position position="79"/>
    </location>
    <ligand>
        <name>substrate</name>
    </ligand>
</feature>
<keyword evidence="5 11" id="KW-0521">NADP</keyword>
<feature type="domain" description="Glycerol-3-phosphate dehydrogenase NAD-dependent C-terminal" evidence="18">
    <location>
        <begin position="150"/>
        <end position="283"/>
    </location>
</feature>
<dbReference type="PROSITE" id="PS00957">
    <property type="entry name" value="NAD_G3PDH"/>
    <property type="match status" value="1"/>
</dbReference>
<feature type="binding site" evidence="11">
    <location>
        <position position="249"/>
    </location>
    <ligand>
        <name>NADPH</name>
        <dbReference type="ChEBI" id="CHEBI:57783"/>
    </ligand>
</feature>
<evidence type="ECO:0000256" key="3">
    <source>
        <dbReference type="ARBA" id="ARBA00022516"/>
    </source>
</evidence>
<keyword evidence="2 11" id="KW-0963">Cytoplasm</keyword>
<evidence type="ECO:0000256" key="15">
    <source>
        <dbReference type="RuleBase" id="RU000437"/>
    </source>
</evidence>
<dbReference type="Pfam" id="PF01210">
    <property type="entry name" value="NAD_Gly3P_dh_N"/>
    <property type="match status" value="1"/>
</dbReference>
<feature type="binding site" evidence="11">
    <location>
        <position position="225"/>
    </location>
    <ligand>
        <name>sn-glycerol 3-phosphate</name>
        <dbReference type="ChEBI" id="CHEBI:57597"/>
    </ligand>
</feature>
<feature type="binding site" evidence="11">
    <location>
        <position position="161"/>
    </location>
    <ligand>
        <name>sn-glycerol 3-phosphate</name>
        <dbReference type="ChEBI" id="CHEBI:57597"/>
    </ligand>
</feature>
<dbReference type="PANTHER" id="PTHR11728">
    <property type="entry name" value="GLYCEROL-3-PHOSPHATE DEHYDROGENASE"/>
    <property type="match status" value="1"/>
</dbReference>
<evidence type="ECO:0000256" key="8">
    <source>
        <dbReference type="ARBA" id="ARBA00023098"/>
    </source>
</evidence>
<feature type="binding site" evidence="11">
    <location>
        <position position="224"/>
    </location>
    <ligand>
        <name>sn-glycerol 3-phosphate</name>
        <dbReference type="ChEBI" id="CHEBI:57597"/>
    </ligand>
</feature>
<keyword evidence="8 11" id="KW-0443">Lipid metabolism</keyword>
<dbReference type="NCBIfam" id="NF000943">
    <property type="entry name" value="PRK00094.2-1"/>
    <property type="match status" value="1"/>
</dbReference>
<evidence type="ECO:0000256" key="5">
    <source>
        <dbReference type="ARBA" id="ARBA00022857"/>
    </source>
</evidence>
<evidence type="ECO:0000313" key="19">
    <source>
        <dbReference type="EMBL" id="AJC88128.1"/>
    </source>
</evidence>
<dbReference type="Pfam" id="PF07479">
    <property type="entry name" value="NAD_Gly3P_dh_C"/>
    <property type="match status" value="1"/>
</dbReference>
<feature type="domain" description="Glycerol-3-phosphate dehydrogenase NAD-dependent N-terminal" evidence="17">
    <location>
        <begin position="46"/>
        <end position="131"/>
    </location>
</feature>
<feature type="binding site" evidence="11">
    <location>
        <position position="107"/>
    </location>
    <ligand>
        <name>sn-glycerol 3-phosphate</name>
        <dbReference type="ChEBI" id="CHEBI:57597"/>
    </ligand>
</feature>
<dbReference type="HOGENOM" id="CLU_033449_0_2_7"/>
<proteinExistence type="inferred from homology"/>
<dbReference type="Gene3D" id="1.10.1040.10">
    <property type="entry name" value="N-(1-d-carboxylethyl)-l-norvaline Dehydrogenase, domain 2"/>
    <property type="match status" value="1"/>
</dbReference>
<keyword evidence="4 11" id="KW-0547">Nucleotide-binding</keyword>
<dbReference type="RefSeq" id="WP_039650649.1">
    <property type="nucleotide sequence ID" value="NZ_CP007770.1"/>
</dbReference>
<keyword evidence="6 11" id="KW-0560">Oxidoreductase</keyword>
<organism evidence="19 20">
    <name type="scientific">Campylobacter insulaenigrae NCTC 12927</name>
    <dbReference type="NCBI Taxonomy" id="1031564"/>
    <lineage>
        <taxon>Bacteria</taxon>
        <taxon>Pseudomonadati</taxon>
        <taxon>Campylobacterota</taxon>
        <taxon>Epsilonproteobacteria</taxon>
        <taxon>Campylobacterales</taxon>
        <taxon>Campylobacteraceae</taxon>
        <taxon>Campylobacter</taxon>
    </lineage>
</organism>
<evidence type="ECO:0000259" key="17">
    <source>
        <dbReference type="Pfam" id="PF01210"/>
    </source>
</evidence>
<dbReference type="EMBL" id="CP007770">
    <property type="protein sequence ID" value="AJC88128.1"/>
    <property type="molecule type" value="Genomic_DNA"/>
</dbReference>
<comment type="catalytic activity">
    <reaction evidence="11 16">
        <text>sn-glycerol 3-phosphate + NADP(+) = dihydroxyacetone phosphate + NADPH + H(+)</text>
        <dbReference type="Rhea" id="RHEA:11096"/>
        <dbReference type="ChEBI" id="CHEBI:15378"/>
        <dbReference type="ChEBI" id="CHEBI:57597"/>
        <dbReference type="ChEBI" id="CHEBI:57642"/>
        <dbReference type="ChEBI" id="CHEBI:57783"/>
        <dbReference type="ChEBI" id="CHEBI:58349"/>
        <dbReference type="EC" id="1.1.1.94"/>
    </reaction>
</comment>
<dbReference type="Gene3D" id="3.40.50.720">
    <property type="entry name" value="NAD(P)-binding Rossmann-like Domain"/>
    <property type="match status" value="1"/>
</dbReference>
<dbReference type="SUPFAM" id="SSF48179">
    <property type="entry name" value="6-phosphogluconate dehydrogenase C-terminal domain-like"/>
    <property type="match status" value="1"/>
</dbReference>
<keyword evidence="9 11" id="KW-0594">Phospholipid biosynthesis</keyword>
<evidence type="ECO:0000256" key="4">
    <source>
        <dbReference type="ARBA" id="ARBA00022741"/>
    </source>
</evidence>
<dbReference type="GO" id="GO:0046168">
    <property type="term" value="P:glycerol-3-phosphate catabolic process"/>
    <property type="evidence" value="ECO:0007669"/>
    <property type="project" value="InterPro"/>
</dbReference>
<feature type="active site" description="Proton acceptor" evidence="11 12">
    <location>
        <position position="161"/>
    </location>
</feature>
<evidence type="ECO:0000256" key="13">
    <source>
        <dbReference type="PIRSR" id="PIRSR000114-2"/>
    </source>
</evidence>
<evidence type="ECO:0000256" key="11">
    <source>
        <dbReference type="HAMAP-Rule" id="MF_00394"/>
    </source>
</evidence>
<name>A0A0A8H1W2_9BACT</name>